<evidence type="ECO:0000256" key="1">
    <source>
        <dbReference type="ARBA" id="ARBA00007150"/>
    </source>
</evidence>
<protein>
    <recommendedName>
        <fullName evidence="7">Phosphatidylglycerol--prolipoprotein diacylglyceryl transferase</fullName>
        <ecNumber evidence="7">2.5.1.145</ecNumber>
    </recommendedName>
</protein>
<feature type="binding site" evidence="7">
    <location>
        <position position="142"/>
    </location>
    <ligand>
        <name>a 1,2-diacyl-sn-glycero-3-phospho-(1'-sn-glycerol)</name>
        <dbReference type="ChEBI" id="CHEBI:64716"/>
    </ligand>
</feature>
<feature type="transmembrane region" description="Helical" evidence="7">
    <location>
        <begin position="99"/>
        <end position="116"/>
    </location>
</feature>
<gene>
    <name evidence="7 8" type="primary">lgt</name>
    <name evidence="8" type="ORF">P9H32_04730</name>
</gene>
<keyword evidence="5 7" id="KW-1133">Transmembrane helix</keyword>
<comment type="similarity">
    <text evidence="1 7">Belongs to the Lgt family.</text>
</comment>
<dbReference type="PANTHER" id="PTHR30589:SF0">
    <property type="entry name" value="PHOSPHATIDYLGLYCEROL--PROLIPOPROTEIN DIACYLGLYCERYL TRANSFERASE"/>
    <property type="match status" value="1"/>
</dbReference>
<dbReference type="Proteomes" id="UP001290861">
    <property type="component" value="Unassembled WGS sequence"/>
</dbReference>
<evidence type="ECO:0000256" key="2">
    <source>
        <dbReference type="ARBA" id="ARBA00022475"/>
    </source>
</evidence>
<keyword evidence="6 7" id="KW-0472">Membrane</keyword>
<comment type="pathway">
    <text evidence="7">Protein modification; lipoprotein biosynthesis (diacylglyceryl transfer).</text>
</comment>
<sequence length="290" mass="33149">MNYYIHNINPIVLELPGALAVRWYGISYLLGFIACILLLRHGSKRGDFEVPEKEVSNFVVLLAFFGVFIGGRVGYILFYNFGEFLNHPLYLVQVWKGGMSSHGGFIGVILFILWYARKNRHSFWNLTDNMAVTTSLGFAFGRLANFINGELWGRITHVKWAVIFPQERGLQYGQYDLPMIGKLVEAGELQPRHPSQLYQAFTEGFLVFGMMLLLRRTSWGKRPGALSAAYLVLYALARIAMEFFREPDDGEFFIAWITKGQFYSALMILGAAVIAWQMDLFPRRDTVNTK</sequence>
<feature type="transmembrane region" description="Helical" evidence="7">
    <location>
        <begin position="20"/>
        <end position="39"/>
    </location>
</feature>
<keyword evidence="9" id="KW-1185">Reference proteome</keyword>
<proteinExistence type="inferred from homology"/>
<comment type="function">
    <text evidence="7">Catalyzes the transfer of the diacylglyceryl group from phosphatidylglycerol to the sulfhydryl group of the N-terminal cysteine of a prolipoprotein, the first step in the formation of mature lipoproteins.</text>
</comment>
<dbReference type="InterPro" id="IPR001640">
    <property type="entry name" value="Lgt"/>
</dbReference>
<dbReference type="Pfam" id="PF01790">
    <property type="entry name" value="LGT"/>
    <property type="match status" value="1"/>
</dbReference>
<keyword evidence="4 7" id="KW-0812">Transmembrane</keyword>
<feature type="transmembrane region" description="Helical" evidence="7">
    <location>
        <begin position="59"/>
        <end position="79"/>
    </location>
</feature>
<dbReference type="PROSITE" id="PS01311">
    <property type="entry name" value="LGT"/>
    <property type="match status" value="1"/>
</dbReference>
<dbReference type="GO" id="GO:0008961">
    <property type="term" value="F:phosphatidylglycerol-prolipoprotein diacylglyceryl transferase activity"/>
    <property type="evidence" value="ECO:0007669"/>
    <property type="project" value="UniProtKB-EC"/>
</dbReference>
<evidence type="ECO:0000256" key="6">
    <source>
        <dbReference type="ARBA" id="ARBA00023136"/>
    </source>
</evidence>
<dbReference type="HAMAP" id="MF_01147">
    <property type="entry name" value="Lgt"/>
    <property type="match status" value="1"/>
</dbReference>
<accession>A0ABU5MUN0</accession>
<evidence type="ECO:0000256" key="7">
    <source>
        <dbReference type="HAMAP-Rule" id="MF_01147"/>
    </source>
</evidence>
<feature type="transmembrane region" description="Helical" evidence="7">
    <location>
        <begin position="223"/>
        <end position="241"/>
    </location>
</feature>
<keyword evidence="2 7" id="KW-1003">Cell membrane</keyword>
<keyword evidence="3 7" id="KW-0808">Transferase</keyword>
<evidence type="ECO:0000256" key="4">
    <source>
        <dbReference type="ARBA" id="ARBA00022692"/>
    </source>
</evidence>
<dbReference type="RefSeq" id="WP_322607724.1">
    <property type="nucleotide sequence ID" value="NZ_JARVCO010000006.1"/>
</dbReference>
<dbReference type="NCBIfam" id="TIGR00544">
    <property type="entry name" value="lgt"/>
    <property type="match status" value="1"/>
</dbReference>
<organism evidence="8 9">
    <name type="scientific">Pontiella agarivorans</name>
    <dbReference type="NCBI Taxonomy" id="3038953"/>
    <lineage>
        <taxon>Bacteria</taxon>
        <taxon>Pseudomonadati</taxon>
        <taxon>Kiritimatiellota</taxon>
        <taxon>Kiritimatiellia</taxon>
        <taxon>Kiritimatiellales</taxon>
        <taxon>Pontiellaceae</taxon>
        <taxon>Pontiella</taxon>
    </lineage>
</organism>
<evidence type="ECO:0000256" key="3">
    <source>
        <dbReference type="ARBA" id="ARBA00022679"/>
    </source>
</evidence>
<evidence type="ECO:0000313" key="9">
    <source>
        <dbReference type="Proteomes" id="UP001290861"/>
    </source>
</evidence>
<evidence type="ECO:0000313" key="8">
    <source>
        <dbReference type="EMBL" id="MDZ8117924.1"/>
    </source>
</evidence>
<evidence type="ECO:0000256" key="5">
    <source>
        <dbReference type="ARBA" id="ARBA00022989"/>
    </source>
</evidence>
<name>A0ABU5MUN0_9BACT</name>
<dbReference type="EMBL" id="JARVCO010000006">
    <property type="protein sequence ID" value="MDZ8117924.1"/>
    <property type="molecule type" value="Genomic_DNA"/>
</dbReference>
<reference evidence="8 9" key="1">
    <citation type="journal article" date="2024" name="Appl. Environ. Microbiol.">
        <title>Pontiella agarivorans sp. nov., a novel marine anaerobic bacterium capable of degrading macroalgal polysaccharides and fixing nitrogen.</title>
        <authorList>
            <person name="Liu N."/>
            <person name="Kivenson V."/>
            <person name="Peng X."/>
            <person name="Cui Z."/>
            <person name="Lankiewicz T.S."/>
            <person name="Gosselin K.M."/>
            <person name="English C.J."/>
            <person name="Blair E.M."/>
            <person name="O'Malley M.A."/>
            <person name="Valentine D.L."/>
        </authorList>
    </citation>
    <scope>NUCLEOTIDE SEQUENCE [LARGE SCALE GENOMIC DNA]</scope>
    <source>
        <strain evidence="8 9">NLcol2</strain>
    </source>
</reference>
<feature type="transmembrane region" description="Helical" evidence="7">
    <location>
        <begin position="253"/>
        <end position="276"/>
    </location>
</feature>
<comment type="subcellular location">
    <subcellularLocation>
        <location evidence="7">Cell membrane</location>
        <topology evidence="7">Multi-pass membrane protein</topology>
    </subcellularLocation>
</comment>
<comment type="caution">
    <text evidence="8">The sequence shown here is derived from an EMBL/GenBank/DDBJ whole genome shotgun (WGS) entry which is preliminary data.</text>
</comment>
<comment type="catalytic activity">
    <reaction evidence="7">
        <text>L-cysteinyl-[prolipoprotein] + a 1,2-diacyl-sn-glycero-3-phospho-(1'-sn-glycerol) = an S-1,2-diacyl-sn-glyceryl-L-cysteinyl-[prolipoprotein] + sn-glycerol 1-phosphate + H(+)</text>
        <dbReference type="Rhea" id="RHEA:56712"/>
        <dbReference type="Rhea" id="RHEA-COMP:14679"/>
        <dbReference type="Rhea" id="RHEA-COMP:14680"/>
        <dbReference type="ChEBI" id="CHEBI:15378"/>
        <dbReference type="ChEBI" id="CHEBI:29950"/>
        <dbReference type="ChEBI" id="CHEBI:57685"/>
        <dbReference type="ChEBI" id="CHEBI:64716"/>
        <dbReference type="ChEBI" id="CHEBI:140658"/>
        <dbReference type="EC" id="2.5.1.145"/>
    </reaction>
</comment>
<dbReference type="EC" id="2.5.1.145" evidence="7"/>
<dbReference type="PANTHER" id="PTHR30589">
    <property type="entry name" value="PROLIPOPROTEIN DIACYLGLYCERYL TRANSFERASE"/>
    <property type="match status" value="1"/>
</dbReference>